<feature type="compositionally biased region" description="Polar residues" evidence="1">
    <location>
        <begin position="7"/>
        <end position="23"/>
    </location>
</feature>
<gene>
    <name evidence="3" type="ORF">BDN70DRAFT_877781</name>
</gene>
<name>A0A9P6D237_9AGAR</name>
<organism evidence="3 4">
    <name type="scientific">Pholiota conissans</name>
    <dbReference type="NCBI Taxonomy" id="109636"/>
    <lineage>
        <taxon>Eukaryota</taxon>
        <taxon>Fungi</taxon>
        <taxon>Dikarya</taxon>
        <taxon>Basidiomycota</taxon>
        <taxon>Agaricomycotina</taxon>
        <taxon>Agaricomycetes</taxon>
        <taxon>Agaricomycetidae</taxon>
        <taxon>Agaricales</taxon>
        <taxon>Agaricineae</taxon>
        <taxon>Strophariaceae</taxon>
        <taxon>Pholiota</taxon>
    </lineage>
</organism>
<dbReference type="OrthoDB" id="333905at2759"/>
<reference evidence="3" key="1">
    <citation type="submission" date="2020-11" db="EMBL/GenBank/DDBJ databases">
        <authorList>
            <consortium name="DOE Joint Genome Institute"/>
            <person name="Ahrendt S."/>
            <person name="Riley R."/>
            <person name="Andreopoulos W."/>
            <person name="Labutti K."/>
            <person name="Pangilinan J."/>
            <person name="Ruiz-Duenas F.J."/>
            <person name="Barrasa J.M."/>
            <person name="Sanchez-Garcia M."/>
            <person name="Camarero S."/>
            <person name="Miyauchi S."/>
            <person name="Serrano A."/>
            <person name="Linde D."/>
            <person name="Babiker R."/>
            <person name="Drula E."/>
            <person name="Ayuso-Fernandez I."/>
            <person name="Pacheco R."/>
            <person name="Padilla G."/>
            <person name="Ferreira P."/>
            <person name="Barriuso J."/>
            <person name="Kellner H."/>
            <person name="Castanera R."/>
            <person name="Alfaro M."/>
            <person name="Ramirez L."/>
            <person name="Pisabarro A.G."/>
            <person name="Kuo A."/>
            <person name="Tritt A."/>
            <person name="Lipzen A."/>
            <person name="He G."/>
            <person name="Yan M."/>
            <person name="Ng V."/>
            <person name="Cullen D."/>
            <person name="Martin F."/>
            <person name="Rosso M.-N."/>
            <person name="Henrissat B."/>
            <person name="Hibbett D."/>
            <person name="Martinez A.T."/>
            <person name="Grigoriev I.V."/>
        </authorList>
    </citation>
    <scope>NUCLEOTIDE SEQUENCE</scope>
    <source>
        <strain evidence="3">CIRM-BRFM 674</strain>
    </source>
</reference>
<evidence type="ECO:0000256" key="1">
    <source>
        <dbReference type="SAM" id="MobiDB-lite"/>
    </source>
</evidence>
<dbReference type="InterPro" id="IPR036533">
    <property type="entry name" value="BAG_dom_sf"/>
</dbReference>
<dbReference type="Gene3D" id="1.20.58.120">
    <property type="entry name" value="BAG domain"/>
    <property type="match status" value="1"/>
</dbReference>
<proteinExistence type="predicted"/>
<feature type="region of interest" description="Disordered" evidence="1">
    <location>
        <begin position="1"/>
        <end position="34"/>
    </location>
</feature>
<evidence type="ECO:0000313" key="3">
    <source>
        <dbReference type="EMBL" id="KAF9480278.1"/>
    </source>
</evidence>
<feature type="compositionally biased region" description="Acidic residues" evidence="1">
    <location>
        <begin position="422"/>
        <end position="446"/>
    </location>
</feature>
<dbReference type="EMBL" id="MU155197">
    <property type="protein sequence ID" value="KAF9480278.1"/>
    <property type="molecule type" value="Genomic_DNA"/>
</dbReference>
<sequence length="446" mass="51499">MFGQQPWYYQSNPYASYQPTQRGPSEEQIAEQRRRSLLAQRARRAQWLPDEVFDEDEDDGWGFGNYGRQASPYAELKRRQELAEQQRRQEALKKLQAIESMRRQEEQRRNEVLLRKQKEEEEAKQEMWAQQRQQALKEQEEQRQRAEQEKLAQSQRKASPTRGSPGAVPIPIHVRRDSPSPARKYPASSPPRASAEPQSQSPKSPKLQKPALTLEEQNEAASRIQQQYRVHASIRALDQAASDFEKLKKAFVYPHIIDFQKPGAPGEHLTAPAYRPPSDFDKEPEDESEETPMDVDGAECKLDFTSTNYPLNSHLEALDKLLMRLDGVESWGQKKIRIKRRGVVKNIEREQAKLERYWRQAWMDYIEKHPLQQEPSAPADDASPMETGDDEPKASEVSRTATPKVPDELRAVPIHIHHQSESENESSGDDLGQDVDAIDEADFEWF</sequence>
<feature type="region of interest" description="Disordered" evidence="1">
    <location>
        <begin position="372"/>
        <end position="446"/>
    </location>
</feature>
<feature type="domain" description="BAG" evidence="2">
    <location>
        <begin position="316"/>
        <end position="356"/>
    </location>
</feature>
<feature type="compositionally biased region" description="Basic and acidic residues" evidence="1">
    <location>
        <begin position="135"/>
        <end position="150"/>
    </location>
</feature>
<accession>A0A9P6D237</accession>
<evidence type="ECO:0000259" key="2">
    <source>
        <dbReference type="Pfam" id="PF02179"/>
    </source>
</evidence>
<protein>
    <recommendedName>
        <fullName evidence="2">BAG domain-containing protein</fullName>
    </recommendedName>
</protein>
<dbReference type="Pfam" id="PF02179">
    <property type="entry name" value="BAG"/>
    <property type="match status" value="1"/>
</dbReference>
<dbReference type="Proteomes" id="UP000807469">
    <property type="component" value="Unassembled WGS sequence"/>
</dbReference>
<dbReference type="InterPro" id="IPR003103">
    <property type="entry name" value="BAG_domain"/>
</dbReference>
<comment type="caution">
    <text evidence="3">The sequence shown here is derived from an EMBL/GenBank/DDBJ whole genome shotgun (WGS) entry which is preliminary data.</text>
</comment>
<dbReference type="AlphaFoldDB" id="A0A9P6D237"/>
<dbReference type="GO" id="GO:0051087">
    <property type="term" value="F:protein-folding chaperone binding"/>
    <property type="evidence" value="ECO:0007669"/>
    <property type="project" value="InterPro"/>
</dbReference>
<feature type="compositionally biased region" description="Acidic residues" evidence="1">
    <location>
        <begin position="282"/>
        <end position="293"/>
    </location>
</feature>
<dbReference type="SUPFAM" id="SSF63491">
    <property type="entry name" value="BAG domain"/>
    <property type="match status" value="1"/>
</dbReference>
<keyword evidence="4" id="KW-1185">Reference proteome</keyword>
<feature type="compositionally biased region" description="Low complexity" evidence="1">
    <location>
        <begin position="179"/>
        <end position="202"/>
    </location>
</feature>
<evidence type="ECO:0000313" key="4">
    <source>
        <dbReference type="Proteomes" id="UP000807469"/>
    </source>
</evidence>
<feature type="region of interest" description="Disordered" evidence="1">
    <location>
        <begin position="118"/>
        <end position="220"/>
    </location>
</feature>
<feature type="region of interest" description="Disordered" evidence="1">
    <location>
        <begin position="262"/>
        <end position="293"/>
    </location>
</feature>